<gene>
    <name evidence="2" type="ORF">EVA_03181</name>
</gene>
<evidence type="ECO:0000256" key="1">
    <source>
        <dbReference type="SAM" id="Coils"/>
    </source>
</evidence>
<protein>
    <submittedName>
        <fullName evidence="2">Uncharacterized protein</fullName>
    </submittedName>
</protein>
<evidence type="ECO:0000313" key="2">
    <source>
        <dbReference type="EMBL" id="EJX08707.1"/>
    </source>
</evidence>
<feature type="coiled-coil region" evidence="1">
    <location>
        <begin position="93"/>
        <end position="143"/>
    </location>
</feature>
<sequence>MSRIDLAKSIFNIGTTSTQTQQVPQYQNPGITDIENNTSVRYGSVIADKGNDTYEVKLAGSETSITVYCETTLAVGQGVRVVFQNGSYIVYGLSNELNKIDSAIADRVEAEKNLSQQIIDKGNEILQQANKDLENATTTLNSRIDKTDNAITTEVSERKEAVNGAISESKAYTDAQADVITQTVS</sequence>
<dbReference type="AlphaFoldDB" id="J9GLE3"/>
<comment type="caution">
    <text evidence="2">The sequence shown here is derived from an EMBL/GenBank/DDBJ whole genome shotgun (WGS) entry which is preliminary data.</text>
</comment>
<proteinExistence type="predicted"/>
<organism evidence="2">
    <name type="scientific">gut metagenome</name>
    <dbReference type="NCBI Taxonomy" id="749906"/>
    <lineage>
        <taxon>unclassified sequences</taxon>
        <taxon>metagenomes</taxon>
        <taxon>organismal metagenomes</taxon>
    </lineage>
</organism>
<dbReference type="EMBL" id="AMCI01000553">
    <property type="protein sequence ID" value="EJX08707.1"/>
    <property type="molecule type" value="Genomic_DNA"/>
</dbReference>
<feature type="non-terminal residue" evidence="2">
    <location>
        <position position="185"/>
    </location>
</feature>
<reference evidence="2" key="1">
    <citation type="journal article" date="2012" name="PLoS ONE">
        <title>Gene sets for utilization of primary and secondary nutrition supplies in the distal gut of endangered iberian lynx.</title>
        <authorList>
            <person name="Alcaide M."/>
            <person name="Messina E."/>
            <person name="Richter M."/>
            <person name="Bargiela R."/>
            <person name="Peplies J."/>
            <person name="Huws S.A."/>
            <person name="Newbold C.J."/>
            <person name="Golyshin P.N."/>
            <person name="Simon M.A."/>
            <person name="Lopez G."/>
            <person name="Yakimov M.M."/>
            <person name="Ferrer M."/>
        </authorList>
    </citation>
    <scope>NUCLEOTIDE SEQUENCE</scope>
</reference>
<keyword evidence="1" id="KW-0175">Coiled coil</keyword>
<name>J9GLE3_9ZZZZ</name>
<accession>J9GLE3</accession>